<dbReference type="Gene3D" id="2.70.98.10">
    <property type="match status" value="1"/>
</dbReference>
<dbReference type="EC" id="4.2.2.23" evidence="4"/>
<evidence type="ECO:0000256" key="3">
    <source>
        <dbReference type="ARBA" id="ARBA00010418"/>
    </source>
</evidence>
<feature type="domain" description="Rhamnogalacturonase B N-terminal" evidence="13">
    <location>
        <begin position="21"/>
        <end position="285"/>
    </location>
</feature>
<dbReference type="InterPro" id="IPR016590">
    <property type="entry name" value="Rhamnogalacturonase_B"/>
</dbReference>
<keyword evidence="9" id="KW-0119">Carbohydrate metabolism</keyword>
<dbReference type="PANTHER" id="PTHR36574:SF1">
    <property type="entry name" value="RHAMNOGALACTURONATE LYASE-RELATED"/>
    <property type="match status" value="1"/>
</dbReference>
<dbReference type="Gene3D" id="2.60.120.260">
    <property type="entry name" value="Galactose-binding domain-like"/>
    <property type="match status" value="1"/>
</dbReference>
<dbReference type="SUPFAM" id="SSF74650">
    <property type="entry name" value="Galactose mutarotase-like"/>
    <property type="match status" value="1"/>
</dbReference>
<evidence type="ECO:0000256" key="5">
    <source>
        <dbReference type="ARBA" id="ARBA00022525"/>
    </source>
</evidence>
<evidence type="ECO:0000256" key="11">
    <source>
        <dbReference type="ARBA" id="ARBA00023326"/>
    </source>
</evidence>
<dbReference type="CDD" id="cd10317">
    <property type="entry name" value="RGL4_C"/>
    <property type="match status" value="1"/>
</dbReference>
<keyword evidence="7" id="KW-1015">Disulfide bond</keyword>
<dbReference type="GO" id="GO:0005576">
    <property type="term" value="C:extracellular region"/>
    <property type="evidence" value="ECO:0007669"/>
    <property type="project" value="UniProtKB-SubCell"/>
</dbReference>
<protein>
    <recommendedName>
        <fullName evidence="4">rhamnogalacturonan endolyase</fullName>
        <ecNumber evidence="4">4.2.2.23</ecNumber>
    </recommendedName>
</protein>
<comment type="catalytic activity">
    <reaction evidence="1">
        <text>Endotype eliminative cleavage of L-alpha-rhamnopyranosyl-(1-&gt;4)-alpha-D-galactopyranosyluronic acid bonds of rhamnogalacturonan I domains in ramified hairy regions of pectin leaving L-rhamnopyranose at the reducing end and 4-deoxy-4,5-unsaturated D-galactopyranosyluronic acid at the non-reducing end.</text>
        <dbReference type="EC" id="4.2.2.23"/>
    </reaction>
</comment>
<evidence type="ECO:0000256" key="4">
    <source>
        <dbReference type="ARBA" id="ARBA00012437"/>
    </source>
</evidence>
<evidence type="ECO:0000313" key="16">
    <source>
        <dbReference type="EMBL" id="KAH6871643.1"/>
    </source>
</evidence>
<keyword evidence="6 12" id="KW-0732">Signal</keyword>
<keyword evidence="10" id="KW-0961">Cell wall biogenesis/degradation</keyword>
<evidence type="ECO:0000256" key="7">
    <source>
        <dbReference type="ARBA" id="ARBA00023157"/>
    </source>
</evidence>
<evidence type="ECO:0000259" key="13">
    <source>
        <dbReference type="Pfam" id="PF09284"/>
    </source>
</evidence>
<evidence type="ECO:0000256" key="9">
    <source>
        <dbReference type="ARBA" id="ARBA00023277"/>
    </source>
</evidence>
<keyword evidence="17" id="KW-1185">Reference proteome</keyword>
<dbReference type="AlphaFoldDB" id="A0A9P8VRR8"/>
<dbReference type="PANTHER" id="PTHR36574">
    <property type="entry name" value="RHAMNOGALACTURONATE LYASE-RELATED"/>
    <property type="match status" value="1"/>
</dbReference>
<comment type="caution">
    <text evidence="16">The sequence shown here is derived from an EMBL/GenBank/DDBJ whole genome shotgun (WGS) entry which is preliminary data.</text>
</comment>
<dbReference type="SUPFAM" id="SSF49785">
    <property type="entry name" value="Galactose-binding domain-like"/>
    <property type="match status" value="1"/>
</dbReference>
<feature type="chain" id="PRO_5040210047" description="rhamnogalacturonan endolyase" evidence="12">
    <location>
        <begin position="19"/>
        <end position="555"/>
    </location>
</feature>
<keyword evidence="11" id="KW-0624">Polysaccharide degradation</keyword>
<dbReference type="Pfam" id="PF14683">
    <property type="entry name" value="CBM-like"/>
    <property type="match status" value="1"/>
</dbReference>
<dbReference type="Pfam" id="PF09284">
    <property type="entry name" value="RhgB_N"/>
    <property type="match status" value="1"/>
</dbReference>
<organism evidence="16 17">
    <name type="scientific">Thelonectria olida</name>
    <dbReference type="NCBI Taxonomy" id="1576542"/>
    <lineage>
        <taxon>Eukaryota</taxon>
        <taxon>Fungi</taxon>
        <taxon>Dikarya</taxon>
        <taxon>Ascomycota</taxon>
        <taxon>Pezizomycotina</taxon>
        <taxon>Sordariomycetes</taxon>
        <taxon>Hypocreomycetidae</taxon>
        <taxon>Hypocreales</taxon>
        <taxon>Nectriaceae</taxon>
        <taxon>Thelonectria</taxon>
    </lineage>
</organism>
<sequence>MLILAVAFGLFFWPAAVAAAWGWTDSNGNYVIDSGADLIISVSKSTGDINSLKYKGQEFNGWGGKNTHVESGLGSSTVSIATVGTNVIKVSVQHGSLKHYIVMRYKNNNVYLFTNKADDSVSAMRYIVRIKSGIFSHASTDAGMSTRTSILNYYDPGSTYIEASDVSINSAGLTKSKHYQGSTYGRTIDYDYVGRTNGKVGLYMIRSNHEKASGGPFFRSLLTRADASGEDLYEIYYYNMGSTDAMRFGLQGPHVLAFTDGGAPSSSLYARNADWTWVDALALSGWTNWGDRGYASGVGISNMKSGYTYTVGLSNSAAQYWGTASSSNGAWSIKKIIPGTYTLTVYKDELEVYTGSITINKGAGTAVNTVKATDPADSTAIWRIGEWDGTPRGFLNFEDKVMKPTYMHPSDKRLAKWDAGNFIVGTSSTNAFPGYMWQDINNNHLVYFRLTQDQLSKGHTIRIGITQAYISGRPTIQVNSWSAKAPSATTQAKTRSLTTGTYRGNNAKLEFAVPSSAFKQSTSEWQILTISIITGSTGSQYLSGGVSFDSIDMLA</sequence>
<keyword evidence="8" id="KW-0456">Lyase</keyword>
<dbReference type="GO" id="GO:0102210">
    <property type="term" value="F:rhamnogalacturonan endolyase activity"/>
    <property type="evidence" value="ECO:0007669"/>
    <property type="project" value="UniProtKB-EC"/>
</dbReference>
<dbReference type="InterPro" id="IPR013784">
    <property type="entry name" value="Carb-bd-like_fold"/>
</dbReference>
<dbReference type="InterPro" id="IPR015364">
    <property type="entry name" value="RhgB_N"/>
</dbReference>
<feature type="non-terminal residue" evidence="16">
    <location>
        <position position="555"/>
    </location>
</feature>
<name>A0A9P8VRR8_9HYPO</name>
<comment type="similarity">
    <text evidence="3">Belongs to the polysaccharide lyase 4 family.</text>
</comment>
<keyword evidence="5" id="KW-0964">Secreted</keyword>
<accession>A0A9P8VRR8</accession>
<comment type="subcellular location">
    <subcellularLocation>
        <location evidence="2">Secreted</location>
    </subcellularLocation>
</comment>
<evidence type="ECO:0000256" key="12">
    <source>
        <dbReference type="SAM" id="SignalP"/>
    </source>
</evidence>
<dbReference type="GO" id="GO:0045490">
    <property type="term" value="P:pectin catabolic process"/>
    <property type="evidence" value="ECO:0007669"/>
    <property type="project" value="TreeGrafter"/>
</dbReference>
<evidence type="ECO:0000259" key="14">
    <source>
        <dbReference type="Pfam" id="PF14683"/>
    </source>
</evidence>
<evidence type="ECO:0000256" key="8">
    <source>
        <dbReference type="ARBA" id="ARBA00023239"/>
    </source>
</evidence>
<evidence type="ECO:0000259" key="15">
    <source>
        <dbReference type="Pfam" id="PF14686"/>
    </source>
</evidence>
<dbReference type="InterPro" id="IPR029411">
    <property type="entry name" value="RG-lyase_III"/>
</dbReference>
<feature type="domain" description="Rhamnogalacturonan lyase" evidence="15">
    <location>
        <begin position="292"/>
        <end position="366"/>
    </location>
</feature>
<evidence type="ECO:0000256" key="2">
    <source>
        <dbReference type="ARBA" id="ARBA00004613"/>
    </source>
</evidence>
<dbReference type="GO" id="GO:0030246">
    <property type="term" value="F:carbohydrate binding"/>
    <property type="evidence" value="ECO:0007669"/>
    <property type="project" value="InterPro"/>
</dbReference>
<reference evidence="16 17" key="1">
    <citation type="journal article" date="2021" name="Nat. Commun.">
        <title>Genetic determinants of endophytism in the Arabidopsis root mycobiome.</title>
        <authorList>
            <person name="Mesny F."/>
            <person name="Miyauchi S."/>
            <person name="Thiergart T."/>
            <person name="Pickel B."/>
            <person name="Atanasova L."/>
            <person name="Karlsson M."/>
            <person name="Huettel B."/>
            <person name="Barry K.W."/>
            <person name="Haridas S."/>
            <person name="Chen C."/>
            <person name="Bauer D."/>
            <person name="Andreopoulos W."/>
            <person name="Pangilinan J."/>
            <person name="LaButti K."/>
            <person name="Riley R."/>
            <person name="Lipzen A."/>
            <person name="Clum A."/>
            <person name="Drula E."/>
            <person name="Henrissat B."/>
            <person name="Kohler A."/>
            <person name="Grigoriev I.V."/>
            <person name="Martin F.M."/>
            <person name="Hacquard S."/>
        </authorList>
    </citation>
    <scope>NUCLEOTIDE SEQUENCE [LARGE SCALE GENOMIC DNA]</scope>
    <source>
        <strain evidence="16 17">MPI-CAGE-CH-0241</strain>
    </source>
</reference>
<dbReference type="InterPro" id="IPR029413">
    <property type="entry name" value="RG-lyase_II"/>
</dbReference>
<dbReference type="SUPFAM" id="SSF49452">
    <property type="entry name" value="Starch-binding domain-like"/>
    <property type="match status" value="1"/>
</dbReference>
<dbReference type="GO" id="GO:0071555">
    <property type="term" value="P:cell wall organization"/>
    <property type="evidence" value="ECO:0007669"/>
    <property type="project" value="UniProtKB-KW"/>
</dbReference>
<dbReference type="InterPro" id="IPR011013">
    <property type="entry name" value="Gal_mutarotase_sf_dom"/>
</dbReference>
<dbReference type="Proteomes" id="UP000777438">
    <property type="component" value="Unassembled WGS sequence"/>
</dbReference>
<gene>
    <name evidence="16" type="ORF">B0T10DRAFT_590853</name>
</gene>
<proteinExistence type="inferred from homology"/>
<evidence type="ECO:0000256" key="1">
    <source>
        <dbReference type="ARBA" id="ARBA00001324"/>
    </source>
</evidence>
<feature type="domain" description="Rhamnogalacturonan lyase" evidence="14">
    <location>
        <begin position="381"/>
        <end position="552"/>
    </location>
</feature>
<dbReference type="OrthoDB" id="114708at2759"/>
<evidence type="ECO:0000313" key="17">
    <source>
        <dbReference type="Proteomes" id="UP000777438"/>
    </source>
</evidence>
<dbReference type="Pfam" id="PF14686">
    <property type="entry name" value="fn3_3"/>
    <property type="match status" value="1"/>
</dbReference>
<dbReference type="EMBL" id="JAGPYM010000052">
    <property type="protein sequence ID" value="KAH6871643.1"/>
    <property type="molecule type" value="Genomic_DNA"/>
</dbReference>
<dbReference type="InterPro" id="IPR014718">
    <property type="entry name" value="GH-type_carb-bd"/>
</dbReference>
<dbReference type="Gene3D" id="2.60.40.1120">
    <property type="entry name" value="Carboxypeptidase-like, regulatory domain"/>
    <property type="match status" value="1"/>
</dbReference>
<dbReference type="InterPro" id="IPR008979">
    <property type="entry name" value="Galactose-bd-like_sf"/>
</dbReference>
<feature type="signal peptide" evidence="12">
    <location>
        <begin position="1"/>
        <end position="18"/>
    </location>
</feature>
<evidence type="ECO:0000256" key="6">
    <source>
        <dbReference type="ARBA" id="ARBA00022729"/>
    </source>
</evidence>
<evidence type="ECO:0000256" key="10">
    <source>
        <dbReference type="ARBA" id="ARBA00023316"/>
    </source>
</evidence>